<reference evidence="1" key="1">
    <citation type="submission" date="2021-11" db="EMBL/GenBank/DDBJ databases">
        <title>Streptomyces corallinus and Kineosporia corallina sp. nov., two new coral-derived marine actinobacteria.</title>
        <authorList>
            <person name="Buangrab K."/>
            <person name="Sutthacheep M."/>
            <person name="Yeemin T."/>
            <person name="Harunari E."/>
            <person name="Igarashi Y."/>
            <person name="Sripreechasak P."/>
            <person name="Kanchanasin P."/>
            <person name="Tanasupawat S."/>
            <person name="Phongsopitanun W."/>
        </authorList>
    </citation>
    <scope>NUCLEOTIDE SEQUENCE</scope>
    <source>
        <strain evidence="1">JCM 31032</strain>
    </source>
</reference>
<protein>
    <submittedName>
        <fullName evidence="1">Uncharacterized protein</fullName>
    </submittedName>
</protein>
<keyword evidence="2" id="KW-1185">Reference proteome</keyword>
<dbReference type="Proteomes" id="UP001138997">
    <property type="component" value="Unassembled WGS sequence"/>
</dbReference>
<organism evidence="1 2">
    <name type="scientific">Kineosporia babensis</name>
    <dbReference type="NCBI Taxonomy" id="499548"/>
    <lineage>
        <taxon>Bacteria</taxon>
        <taxon>Bacillati</taxon>
        <taxon>Actinomycetota</taxon>
        <taxon>Actinomycetes</taxon>
        <taxon>Kineosporiales</taxon>
        <taxon>Kineosporiaceae</taxon>
        <taxon>Kineosporia</taxon>
    </lineage>
</organism>
<dbReference type="RefSeq" id="WP_231443499.1">
    <property type="nucleotide sequence ID" value="NZ_JAJOMB010000009.1"/>
</dbReference>
<dbReference type="AlphaFoldDB" id="A0A9X1T0K8"/>
<gene>
    <name evidence="1" type="ORF">LR394_18250</name>
</gene>
<evidence type="ECO:0000313" key="2">
    <source>
        <dbReference type="Proteomes" id="UP001138997"/>
    </source>
</evidence>
<sequence length="93" mass="10050">MSVPPAPIVSGRAYRILGVAGNPVQDLNDLVGSIAEFTIDHGTGYVVHGCSRWDHATVKFYEKDNRGTGKDLRVWRVTQAGPETFTAEHVVGG</sequence>
<comment type="caution">
    <text evidence="1">The sequence shown here is derived from an EMBL/GenBank/DDBJ whole genome shotgun (WGS) entry which is preliminary data.</text>
</comment>
<accession>A0A9X1T0K8</accession>
<dbReference type="EMBL" id="JAJOMB010000009">
    <property type="protein sequence ID" value="MCD5312853.1"/>
    <property type="molecule type" value="Genomic_DNA"/>
</dbReference>
<name>A0A9X1T0K8_9ACTN</name>
<proteinExistence type="predicted"/>
<evidence type="ECO:0000313" key="1">
    <source>
        <dbReference type="EMBL" id="MCD5312853.1"/>
    </source>
</evidence>